<proteinExistence type="predicted"/>
<evidence type="ECO:0000313" key="2">
    <source>
        <dbReference type="EMBL" id="CAH2037694.1"/>
    </source>
</evidence>
<sequence>MARKHFGMRNVWTLDGRIYIKLPDGSRKKISPEEDFSALVTAWTPVCSPASAAASGSQQGVCGATNDVPSIRSSPKASRQQEVERRKKEASALTYGDNKKTRRVISKK</sequence>
<dbReference type="EMBL" id="OW152822">
    <property type="protein sequence ID" value="CAH2037694.1"/>
    <property type="molecule type" value="Genomic_DNA"/>
</dbReference>
<feature type="region of interest" description="Disordered" evidence="1">
    <location>
        <begin position="50"/>
        <end position="108"/>
    </location>
</feature>
<dbReference type="Proteomes" id="UP000837857">
    <property type="component" value="Chromosome 10"/>
</dbReference>
<accession>A0ABN8HQ46</accession>
<protein>
    <submittedName>
        <fullName evidence="2">Uncharacterized protein</fullName>
    </submittedName>
</protein>
<evidence type="ECO:0000256" key="1">
    <source>
        <dbReference type="SAM" id="MobiDB-lite"/>
    </source>
</evidence>
<evidence type="ECO:0000313" key="3">
    <source>
        <dbReference type="Proteomes" id="UP000837857"/>
    </source>
</evidence>
<organism evidence="2 3">
    <name type="scientific">Iphiclides podalirius</name>
    <name type="common">scarce swallowtail</name>
    <dbReference type="NCBI Taxonomy" id="110791"/>
    <lineage>
        <taxon>Eukaryota</taxon>
        <taxon>Metazoa</taxon>
        <taxon>Ecdysozoa</taxon>
        <taxon>Arthropoda</taxon>
        <taxon>Hexapoda</taxon>
        <taxon>Insecta</taxon>
        <taxon>Pterygota</taxon>
        <taxon>Neoptera</taxon>
        <taxon>Endopterygota</taxon>
        <taxon>Lepidoptera</taxon>
        <taxon>Glossata</taxon>
        <taxon>Ditrysia</taxon>
        <taxon>Papilionoidea</taxon>
        <taxon>Papilionidae</taxon>
        <taxon>Papilioninae</taxon>
        <taxon>Iphiclides</taxon>
    </lineage>
</organism>
<keyword evidence="3" id="KW-1185">Reference proteome</keyword>
<feature type="compositionally biased region" description="Low complexity" evidence="1">
    <location>
        <begin position="50"/>
        <end position="64"/>
    </location>
</feature>
<name>A0ABN8HQ46_9NEOP</name>
<feature type="compositionally biased region" description="Polar residues" evidence="1">
    <location>
        <begin position="67"/>
        <end position="78"/>
    </location>
</feature>
<gene>
    <name evidence="2" type="ORF">IPOD504_LOCUS1278</name>
</gene>
<feature type="compositionally biased region" description="Basic and acidic residues" evidence="1">
    <location>
        <begin position="79"/>
        <end position="90"/>
    </location>
</feature>
<reference evidence="2" key="1">
    <citation type="submission" date="2022-03" db="EMBL/GenBank/DDBJ databases">
        <authorList>
            <person name="Martin H S."/>
        </authorList>
    </citation>
    <scope>NUCLEOTIDE SEQUENCE</scope>
</reference>
<feature type="non-terminal residue" evidence="2">
    <location>
        <position position="108"/>
    </location>
</feature>